<dbReference type="InterPro" id="IPR013785">
    <property type="entry name" value="Aldolase_TIM"/>
</dbReference>
<accession>A0A1S6QGC3</accession>
<dbReference type="CDD" id="cd04735">
    <property type="entry name" value="OYE_like_4_FMN"/>
    <property type="match status" value="1"/>
</dbReference>
<dbReference type="PANTHER" id="PTHR43656:SF2">
    <property type="entry name" value="BINDING OXIDOREDUCTASE, PUTATIVE (AFU_ORTHOLOGUE AFUA_2G08260)-RELATED"/>
    <property type="match status" value="1"/>
</dbReference>
<evidence type="ECO:0000259" key="3">
    <source>
        <dbReference type="Pfam" id="PF00724"/>
    </source>
</evidence>
<organism evidence="4 5">
    <name type="scientific">Lentilactobacillus curieae</name>
    <dbReference type="NCBI Taxonomy" id="1138822"/>
    <lineage>
        <taxon>Bacteria</taxon>
        <taxon>Bacillati</taxon>
        <taxon>Bacillota</taxon>
        <taxon>Bacilli</taxon>
        <taxon>Lactobacillales</taxon>
        <taxon>Lactobacillaceae</taxon>
        <taxon>Lentilactobacillus</taxon>
    </lineage>
</organism>
<sequence>MAKYNFLNPFKLENKGITLKNRVVIPPMTERMAMEDGTVSKDELDYYQQRAGQAGMFISAVANVNPLGKGFEGELSIADDKFVPRLSELAAAMKTGGSKAIIQIFSAGRMSSSAILRGEQPISASAIAAPRPGHETPRALEEVEVLQTIKDFGEATRRAIEAGFDGVEIHGANTYLIQQFFSPHSNRRDDSWGGSVEKRMKFPLAVIDAVQDAIDKYSTAPFILGYRLSPEELEEPGITLADTMKLIDALKQKPLDYLHVSQNDVWRTSIRNHEDKRIINSLIKKQVAGAFPIIVVGSLATPKQVEKAAEDYDLLAIGHEMIWEPKWVSKVANGDEDSIRYSINKSELADLNIQPSFLGMIEMVSGGPQGVPLTGNQKE</sequence>
<proteinExistence type="predicted"/>
<dbReference type="Gene3D" id="3.20.20.70">
    <property type="entry name" value="Aldolase class I"/>
    <property type="match status" value="1"/>
</dbReference>
<evidence type="ECO:0000256" key="2">
    <source>
        <dbReference type="ARBA" id="ARBA00023002"/>
    </source>
</evidence>
<dbReference type="PANTHER" id="PTHR43656">
    <property type="entry name" value="BINDING OXIDOREDUCTASE, PUTATIVE (AFU_ORTHOLOGUE AFUA_2G08260)-RELATED"/>
    <property type="match status" value="1"/>
</dbReference>
<dbReference type="SUPFAM" id="SSF51395">
    <property type="entry name" value="FMN-linked oxidoreductases"/>
    <property type="match status" value="1"/>
</dbReference>
<gene>
    <name evidence="4" type="ORF">PL11_001355</name>
</gene>
<dbReference type="InterPro" id="IPR001155">
    <property type="entry name" value="OxRdtase_FMN_N"/>
</dbReference>
<dbReference type="InterPro" id="IPR051799">
    <property type="entry name" value="NADH_flavin_oxidoreductase"/>
</dbReference>
<dbReference type="GO" id="GO:0016491">
    <property type="term" value="F:oxidoreductase activity"/>
    <property type="evidence" value="ECO:0007669"/>
    <property type="project" value="UniProtKB-KW"/>
</dbReference>
<dbReference type="Proteomes" id="UP000030361">
    <property type="component" value="Chromosome"/>
</dbReference>
<keyword evidence="5" id="KW-1185">Reference proteome</keyword>
<dbReference type="AlphaFoldDB" id="A0A1S6QGC3"/>
<dbReference type="GO" id="GO:0010181">
    <property type="term" value="F:FMN binding"/>
    <property type="evidence" value="ECO:0007669"/>
    <property type="project" value="InterPro"/>
</dbReference>
<evidence type="ECO:0000313" key="5">
    <source>
        <dbReference type="Proteomes" id="UP000030361"/>
    </source>
</evidence>
<dbReference type="OrthoDB" id="9772736at2"/>
<keyword evidence="2" id="KW-0560">Oxidoreductase</keyword>
<dbReference type="EMBL" id="CP018906">
    <property type="protein sequence ID" value="AQW20652.1"/>
    <property type="molecule type" value="Genomic_DNA"/>
</dbReference>
<feature type="domain" description="NADH:flavin oxidoreductase/NADH oxidase N-terminal" evidence="3">
    <location>
        <begin position="8"/>
        <end position="336"/>
    </location>
</feature>
<dbReference type="eggNOG" id="COG1902">
    <property type="taxonomic scope" value="Bacteria"/>
</dbReference>
<evidence type="ECO:0000256" key="1">
    <source>
        <dbReference type="ARBA" id="ARBA00022630"/>
    </source>
</evidence>
<name>A0A1S6QGC3_9LACO</name>
<dbReference type="RefSeq" id="WP_035165778.1">
    <property type="nucleotide sequence ID" value="NZ_CP018906.1"/>
</dbReference>
<dbReference type="Pfam" id="PF00724">
    <property type="entry name" value="Oxidored_FMN"/>
    <property type="match status" value="1"/>
</dbReference>
<protein>
    <submittedName>
        <fullName evidence="4">NADH-dependent flavin oxidoreductase</fullName>
    </submittedName>
</protein>
<evidence type="ECO:0000313" key="4">
    <source>
        <dbReference type="EMBL" id="AQW20652.1"/>
    </source>
</evidence>
<reference evidence="4 5" key="1">
    <citation type="journal article" date="2015" name="Genome Announc.">
        <title>Genome Sequence of Lactobacillus curieae CCTCC M 2011381T, a Novel Producer of Gamma-aminobutyric Acid.</title>
        <authorList>
            <person name="Wang Y."/>
            <person name="Wang Y."/>
            <person name="Lang C."/>
            <person name="Wei D."/>
            <person name="Xu P."/>
            <person name="Xie J."/>
        </authorList>
    </citation>
    <scope>NUCLEOTIDE SEQUENCE [LARGE SCALE GENOMIC DNA]</scope>
    <source>
        <strain evidence="4 5">CCTCC M 2011381</strain>
    </source>
</reference>
<keyword evidence="1" id="KW-0285">Flavoprotein</keyword>
<dbReference type="KEGG" id="lcu:PL11_001355"/>